<accession>A0A4Y2NYG1</accession>
<gene>
    <name evidence="1" type="ORF">AVEN_105662_1</name>
</gene>
<dbReference type="Proteomes" id="UP000499080">
    <property type="component" value="Unassembled WGS sequence"/>
</dbReference>
<evidence type="ECO:0000313" key="2">
    <source>
        <dbReference type="Proteomes" id="UP000499080"/>
    </source>
</evidence>
<protein>
    <submittedName>
        <fullName evidence="1">Uncharacterized protein</fullName>
    </submittedName>
</protein>
<sequence>VYDLKQGSTGVQATDAVMPQISSVRINSLNEAAFQFKDASMLTVEGPLSVTIQTELLEVNANTASSNDDVNERVDDEDMPVIINASSCSDLLPVITDYDELCSLKEQEIISGSYTFCSCSLFKLI</sequence>
<organism evidence="1 2">
    <name type="scientific">Araneus ventricosus</name>
    <name type="common">Orbweaver spider</name>
    <name type="synonym">Epeira ventricosa</name>
    <dbReference type="NCBI Taxonomy" id="182803"/>
    <lineage>
        <taxon>Eukaryota</taxon>
        <taxon>Metazoa</taxon>
        <taxon>Ecdysozoa</taxon>
        <taxon>Arthropoda</taxon>
        <taxon>Chelicerata</taxon>
        <taxon>Arachnida</taxon>
        <taxon>Araneae</taxon>
        <taxon>Araneomorphae</taxon>
        <taxon>Entelegynae</taxon>
        <taxon>Araneoidea</taxon>
        <taxon>Araneidae</taxon>
        <taxon>Araneus</taxon>
    </lineage>
</organism>
<dbReference type="EMBL" id="BGPR01130433">
    <property type="protein sequence ID" value="GBN44598.1"/>
    <property type="molecule type" value="Genomic_DNA"/>
</dbReference>
<evidence type="ECO:0000313" key="1">
    <source>
        <dbReference type="EMBL" id="GBN44598.1"/>
    </source>
</evidence>
<feature type="non-terminal residue" evidence="1">
    <location>
        <position position="1"/>
    </location>
</feature>
<comment type="caution">
    <text evidence="1">The sequence shown here is derived from an EMBL/GenBank/DDBJ whole genome shotgun (WGS) entry which is preliminary data.</text>
</comment>
<proteinExistence type="predicted"/>
<keyword evidence="2" id="KW-1185">Reference proteome</keyword>
<dbReference type="AlphaFoldDB" id="A0A4Y2NYG1"/>
<name>A0A4Y2NYG1_ARAVE</name>
<reference evidence="1 2" key="1">
    <citation type="journal article" date="2019" name="Sci. Rep.">
        <title>Orb-weaving spider Araneus ventricosus genome elucidates the spidroin gene catalogue.</title>
        <authorList>
            <person name="Kono N."/>
            <person name="Nakamura H."/>
            <person name="Ohtoshi R."/>
            <person name="Moran D.A.P."/>
            <person name="Shinohara A."/>
            <person name="Yoshida Y."/>
            <person name="Fujiwara M."/>
            <person name="Mori M."/>
            <person name="Tomita M."/>
            <person name="Arakawa K."/>
        </authorList>
    </citation>
    <scope>NUCLEOTIDE SEQUENCE [LARGE SCALE GENOMIC DNA]</scope>
</reference>